<dbReference type="EMBL" id="JAWJAY010000001">
    <property type="protein sequence ID" value="MDV2883854.1"/>
    <property type="molecule type" value="Genomic_DNA"/>
</dbReference>
<evidence type="ECO:0000313" key="10">
    <source>
        <dbReference type="Proteomes" id="UP001285636"/>
    </source>
</evidence>
<organism evidence="9 10">
    <name type="scientific">Alkalihalophilus pseudofirmus</name>
    <name type="common">Bacillus pseudofirmus</name>
    <dbReference type="NCBI Taxonomy" id="79885"/>
    <lineage>
        <taxon>Bacteria</taxon>
        <taxon>Bacillati</taxon>
        <taxon>Bacillota</taxon>
        <taxon>Bacilli</taxon>
        <taxon>Bacillales</taxon>
        <taxon>Bacillaceae</taxon>
        <taxon>Alkalihalophilus</taxon>
    </lineage>
</organism>
<dbReference type="InterPro" id="IPR011109">
    <property type="entry name" value="DNA_bind_recombinase_dom"/>
</dbReference>
<dbReference type="Gene3D" id="3.90.1750.20">
    <property type="entry name" value="Putative Large Serine Recombinase, Chain B, Domain 2"/>
    <property type="match status" value="1"/>
</dbReference>
<evidence type="ECO:0000259" key="7">
    <source>
        <dbReference type="PROSITE" id="PS51736"/>
    </source>
</evidence>
<sequence length="498" mass="57826">MIGIYVRVSTEEQAKKGYSVENQIDECKKKAQTNDVMEYIDKGYSGEFLERPGLDKLRKDVKDGIIEKVVCYDPDRLSRKLMNALIIDDEFRKKGVEMIYVSGEFAKTPEGQLFYSMRGAISEFEKAKINERMSGGRKRKAREGKVVKNNYVYGYDYDKEKGAMVINEEEAKVVKLIFDLFTQTNSIVRGINGIAKHLTEKGIPTKRGAAVWHRQVVRQILINHTYKGEFYQNRWNTEGMLANRYKTDDDKVSMKERDKSEWILTKVPAIVTEEQFNYAQELISQSRRRWAKSGKRQYLLSGLLRCGKCGNTLTGLNKKNWGKYVLTYSDRKNYSGAKHTGCGVEVPCEKLDEAVWLEVKKLLDDPERIESHNQNEQQPVFELEQMSILENEIEKARKGRKKLMQLFALGDDIDTDEIRESIIEMKEKEDSYRKQLEELQQSVQEAQSQGFNTEALKRAVEHYVKGDVNSFEDQQNLIRTIVKEVIVYDKDNINIRLF</sequence>
<feature type="active site" description="O-(5'-phospho-DNA)-serine intermediate" evidence="4 5">
    <location>
        <position position="9"/>
    </location>
</feature>
<keyword evidence="1" id="KW-0229">DNA integration</keyword>
<dbReference type="Pfam" id="PF13408">
    <property type="entry name" value="Zn_ribbon_recom"/>
    <property type="match status" value="1"/>
</dbReference>
<dbReference type="SMART" id="SM00857">
    <property type="entry name" value="Resolvase"/>
    <property type="match status" value="1"/>
</dbReference>
<dbReference type="InterPro" id="IPR025827">
    <property type="entry name" value="Zn_ribbon_recom_dom"/>
</dbReference>
<dbReference type="PANTHER" id="PTHR30461:SF23">
    <property type="entry name" value="DNA RECOMBINASE-RELATED"/>
    <property type="match status" value="1"/>
</dbReference>
<dbReference type="InterPro" id="IPR006118">
    <property type="entry name" value="Recombinase_CS"/>
</dbReference>
<evidence type="ECO:0000256" key="6">
    <source>
        <dbReference type="SAM" id="Coils"/>
    </source>
</evidence>
<dbReference type="PANTHER" id="PTHR30461">
    <property type="entry name" value="DNA-INVERTASE FROM LAMBDOID PROPHAGE"/>
    <property type="match status" value="1"/>
</dbReference>
<dbReference type="PROSITE" id="PS00397">
    <property type="entry name" value="RECOMBINASES_1"/>
    <property type="match status" value="1"/>
</dbReference>
<evidence type="ECO:0000256" key="4">
    <source>
        <dbReference type="PIRSR" id="PIRSR606118-50"/>
    </source>
</evidence>
<dbReference type="RefSeq" id="WP_323465697.1">
    <property type="nucleotide sequence ID" value="NZ_CP144224.1"/>
</dbReference>
<dbReference type="CDD" id="cd00338">
    <property type="entry name" value="Ser_Recombinase"/>
    <property type="match status" value="1"/>
</dbReference>
<accession>A0AAJ2KSG7</accession>
<evidence type="ECO:0000313" key="9">
    <source>
        <dbReference type="EMBL" id="MDV2883854.1"/>
    </source>
</evidence>
<keyword evidence="2" id="KW-0238">DNA-binding</keyword>
<dbReference type="Proteomes" id="UP001285636">
    <property type="component" value="Unassembled WGS sequence"/>
</dbReference>
<gene>
    <name evidence="9" type="ORF">RYX45_01580</name>
</gene>
<dbReference type="GO" id="GO:0000150">
    <property type="term" value="F:DNA strand exchange activity"/>
    <property type="evidence" value="ECO:0007669"/>
    <property type="project" value="InterPro"/>
</dbReference>
<dbReference type="InterPro" id="IPR050639">
    <property type="entry name" value="SSR_resolvase"/>
</dbReference>
<dbReference type="PROSITE" id="PS51736">
    <property type="entry name" value="RECOMBINASES_3"/>
    <property type="match status" value="1"/>
</dbReference>
<dbReference type="InterPro" id="IPR036162">
    <property type="entry name" value="Resolvase-like_N_sf"/>
</dbReference>
<dbReference type="AlphaFoldDB" id="A0AAJ2KSG7"/>
<dbReference type="Gene3D" id="3.40.50.1390">
    <property type="entry name" value="Resolvase, N-terminal catalytic domain"/>
    <property type="match status" value="1"/>
</dbReference>
<feature type="domain" description="Resolvase/invertase-type recombinase catalytic" evidence="7">
    <location>
        <begin position="1"/>
        <end position="144"/>
    </location>
</feature>
<evidence type="ECO:0000256" key="1">
    <source>
        <dbReference type="ARBA" id="ARBA00022908"/>
    </source>
</evidence>
<dbReference type="SUPFAM" id="SSF53041">
    <property type="entry name" value="Resolvase-like"/>
    <property type="match status" value="1"/>
</dbReference>
<feature type="coiled-coil region" evidence="6">
    <location>
        <begin position="386"/>
        <end position="449"/>
    </location>
</feature>
<dbReference type="PROSITE" id="PS51737">
    <property type="entry name" value="RECOMBINASE_DNA_BIND"/>
    <property type="match status" value="1"/>
</dbReference>
<dbReference type="GO" id="GO:0015074">
    <property type="term" value="P:DNA integration"/>
    <property type="evidence" value="ECO:0007669"/>
    <property type="project" value="UniProtKB-KW"/>
</dbReference>
<evidence type="ECO:0000256" key="3">
    <source>
        <dbReference type="ARBA" id="ARBA00023172"/>
    </source>
</evidence>
<dbReference type="InterPro" id="IPR038109">
    <property type="entry name" value="DNA_bind_recomb_sf"/>
</dbReference>
<proteinExistence type="predicted"/>
<evidence type="ECO:0000259" key="8">
    <source>
        <dbReference type="PROSITE" id="PS51737"/>
    </source>
</evidence>
<keyword evidence="6" id="KW-0175">Coiled coil</keyword>
<dbReference type="InterPro" id="IPR006119">
    <property type="entry name" value="Resolv_N"/>
</dbReference>
<protein>
    <submittedName>
        <fullName evidence="9">Recombinase family protein</fullName>
    </submittedName>
</protein>
<keyword evidence="3" id="KW-0233">DNA recombination</keyword>
<name>A0AAJ2KSG7_ALKPS</name>
<evidence type="ECO:0000256" key="5">
    <source>
        <dbReference type="PROSITE-ProRule" id="PRU10137"/>
    </source>
</evidence>
<dbReference type="GO" id="GO:0003677">
    <property type="term" value="F:DNA binding"/>
    <property type="evidence" value="ECO:0007669"/>
    <property type="project" value="UniProtKB-KW"/>
</dbReference>
<dbReference type="Pfam" id="PF00239">
    <property type="entry name" value="Resolvase"/>
    <property type="match status" value="1"/>
</dbReference>
<reference evidence="9" key="1">
    <citation type="submission" date="2023-10" db="EMBL/GenBank/DDBJ databases">
        <title>Screening of Alkalihalophilus pseudofirmusBZ-TG-HK211 and Its Alleviation of Salt Stress on Rapeseed Growth.</title>
        <authorList>
            <person name="Zhao B."/>
            <person name="Guo T."/>
        </authorList>
    </citation>
    <scope>NUCLEOTIDE SEQUENCE</scope>
    <source>
        <strain evidence="9">BZ-TG-HK211</strain>
    </source>
</reference>
<dbReference type="Pfam" id="PF07508">
    <property type="entry name" value="Recombinase"/>
    <property type="match status" value="1"/>
</dbReference>
<comment type="caution">
    <text evidence="9">The sequence shown here is derived from an EMBL/GenBank/DDBJ whole genome shotgun (WGS) entry which is preliminary data.</text>
</comment>
<feature type="domain" description="Recombinase" evidence="8">
    <location>
        <begin position="152"/>
        <end position="289"/>
    </location>
</feature>
<evidence type="ECO:0000256" key="2">
    <source>
        <dbReference type="ARBA" id="ARBA00023125"/>
    </source>
</evidence>